<dbReference type="InterPro" id="IPR004821">
    <property type="entry name" value="Cyt_trans-like"/>
</dbReference>
<dbReference type="GO" id="GO:0016779">
    <property type="term" value="F:nucleotidyltransferase activity"/>
    <property type="evidence" value="ECO:0007669"/>
    <property type="project" value="UniProtKB-KW"/>
</dbReference>
<sequence length="178" mass="21010">MSYSTIHIHEKDLFTHHTIDQINDIKKECFGKKIVFTASCFDLIHPGHIKMLEDAKRQGDILVVGLHTDPTINRDNKNSPIQTFEERKIMINSIKYIDYIIDYATEDDLYKILVHLNPDIRVLGSDWEGKDYTGYELSVPIYFHKRDHDWSTSGLRSRVFYTEFKKHPQYNLISTKYL</sequence>
<dbReference type="Pfam" id="PF01467">
    <property type="entry name" value="CTP_transf_like"/>
    <property type="match status" value="1"/>
</dbReference>
<evidence type="ECO:0000256" key="2">
    <source>
        <dbReference type="ARBA" id="ARBA00022695"/>
    </source>
</evidence>
<dbReference type="NCBIfam" id="TIGR00125">
    <property type="entry name" value="cyt_tran_rel"/>
    <property type="match status" value="1"/>
</dbReference>
<evidence type="ECO:0000256" key="1">
    <source>
        <dbReference type="ARBA" id="ARBA00022679"/>
    </source>
</evidence>
<evidence type="ECO:0000313" key="4">
    <source>
        <dbReference type="EMBL" id="QHT78756.1"/>
    </source>
</evidence>
<evidence type="ECO:0000259" key="3">
    <source>
        <dbReference type="Pfam" id="PF01467"/>
    </source>
</evidence>
<name>A0A6C0HF33_9ZZZZ</name>
<dbReference type="AlphaFoldDB" id="A0A6C0HF33"/>
<dbReference type="PANTHER" id="PTHR43793">
    <property type="entry name" value="FAD SYNTHASE"/>
    <property type="match status" value="1"/>
</dbReference>
<dbReference type="InterPro" id="IPR050385">
    <property type="entry name" value="Archaeal_FAD_synthase"/>
</dbReference>
<dbReference type="PANTHER" id="PTHR43793:SF1">
    <property type="entry name" value="FAD SYNTHASE"/>
    <property type="match status" value="1"/>
</dbReference>
<dbReference type="Gene3D" id="3.40.50.620">
    <property type="entry name" value="HUPs"/>
    <property type="match status" value="1"/>
</dbReference>
<keyword evidence="1" id="KW-0808">Transferase</keyword>
<accession>A0A6C0HF33</accession>
<dbReference type="SUPFAM" id="SSF52374">
    <property type="entry name" value="Nucleotidylyl transferase"/>
    <property type="match status" value="1"/>
</dbReference>
<reference evidence="4" key="1">
    <citation type="journal article" date="2020" name="Nature">
        <title>Giant virus diversity and host interactions through global metagenomics.</title>
        <authorList>
            <person name="Schulz F."/>
            <person name="Roux S."/>
            <person name="Paez-Espino D."/>
            <person name="Jungbluth S."/>
            <person name="Walsh D.A."/>
            <person name="Denef V.J."/>
            <person name="McMahon K.D."/>
            <person name="Konstantinidis K.T."/>
            <person name="Eloe-Fadrosh E.A."/>
            <person name="Kyrpides N.C."/>
            <person name="Woyke T."/>
        </authorList>
    </citation>
    <scope>NUCLEOTIDE SEQUENCE</scope>
    <source>
        <strain evidence="4">GVMAG-M-3300023179-92</strain>
    </source>
</reference>
<dbReference type="InterPro" id="IPR014729">
    <property type="entry name" value="Rossmann-like_a/b/a_fold"/>
</dbReference>
<proteinExistence type="predicted"/>
<dbReference type="EMBL" id="MN739936">
    <property type="protein sequence ID" value="QHT78756.1"/>
    <property type="molecule type" value="Genomic_DNA"/>
</dbReference>
<protein>
    <recommendedName>
        <fullName evidence="3">Cytidyltransferase-like domain-containing protein</fullName>
    </recommendedName>
</protein>
<keyword evidence="2" id="KW-0548">Nucleotidyltransferase</keyword>
<feature type="domain" description="Cytidyltransferase-like" evidence="3">
    <location>
        <begin position="39"/>
        <end position="175"/>
    </location>
</feature>
<organism evidence="4">
    <name type="scientific">viral metagenome</name>
    <dbReference type="NCBI Taxonomy" id="1070528"/>
    <lineage>
        <taxon>unclassified sequences</taxon>
        <taxon>metagenomes</taxon>
        <taxon>organismal metagenomes</taxon>
    </lineage>
</organism>